<proteinExistence type="predicted"/>
<reference evidence="1" key="1">
    <citation type="journal article" date="2023" name="Insect Mol. Biol.">
        <title>Genome sequencing provides insights into the evolution of gene families encoding plant cell wall-degrading enzymes in longhorned beetles.</title>
        <authorList>
            <person name="Shin N.R."/>
            <person name="Okamura Y."/>
            <person name="Kirsch R."/>
            <person name="Pauchet Y."/>
        </authorList>
    </citation>
    <scope>NUCLEOTIDE SEQUENCE</scope>
    <source>
        <strain evidence="1">MMC_N1</strain>
    </source>
</reference>
<dbReference type="EMBL" id="JAPWTJ010001825">
    <property type="protein sequence ID" value="KAJ8969319.1"/>
    <property type="molecule type" value="Genomic_DNA"/>
</dbReference>
<comment type="caution">
    <text evidence="1">The sequence shown here is derived from an EMBL/GenBank/DDBJ whole genome shotgun (WGS) entry which is preliminary data.</text>
</comment>
<keyword evidence="2" id="KW-1185">Reference proteome</keyword>
<accession>A0ABQ9IZ13</accession>
<protein>
    <submittedName>
        <fullName evidence="1">Uncharacterized protein</fullName>
    </submittedName>
</protein>
<gene>
    <name evidence="1" type="ORF">NQ317_011439</name>
</gene>
<dbReference type="Proteomes" id="UP001162164">
    <property type="component" value="Unassembled WGS sequence"/>
</dbReference>
<name>A0ABQ9IZ13_9CUCU</name>
<evidence type="ECO:0000313" key="2">
    <source>
        <dbReference type="Proteomes" id="UP001162164"/>
    </source>
</evidence>
<evidence type="ECO:0000313" key="1">
    <source>
        <dbReference type="EMBL" id="KAJ8969319.1"/>
    </source>
</evidence>
<organism evidence="1 2">
    <name type="scientific">Molorchus minor</name>
    <dbReference type="NCBI Taxonomy" id="1323400"/>
    <lineage>
        <taxon>Eukaryota</taxon>
        <taxon>Metazoa</taxon>
        <taxon>Ecdysozoa</taxon>
        <taxon>Arthropoda</taxon>
        <taxon>Hexapoda</taxon>
        <taxon>Insecta</taxon>
        <taxon>Pterygota</taxon>
        <taxon>Neoptera</taxon>
        <taxon>Endopterygota</taxon>
        <taxon>Coleoptera</taxon>
        <taxon>Polyphaga</taxon>
        <taxon>Cucujiformia</taxon>
        <taxon>Chrysomeloidea</taxon>
        <taxon>Cerambycidae</taxon>
        <taxon>Lamiinae</taxon>
        <taxon>Monochamini</taxon>
        <taxon>Molorchus</taxon>
    </lineage>
</organism>
<sequence length="21" mass="2428">MSSSVARASKYSLSLLRRCRR</sequence>